<accession>A0A1I7U5S3</accession>
<evidence type="ECO:0000259" key="5">
    <source>
        <dbReference type="PROSITE" id="PS51805"/>
    </source>
</evidence>
<proteinExistence type="predicted"/>
<reference evidence="7" key="1">
    <citation type="submission" date="2016-11" db="UniProtKB">
        <authorList>
            <consortium name="WormBaseParasite"/>
        </authorList>
    </citation>
    <scope>IDENTIFICATION</scope>
</reference>
<dbReference type="WBParaSite" id="Csp11.Scaffold629.g15138.t1">
    <property type="protein sequence ID" value="Csp11.Scaffold629.g15138.t1"/>
    <property type="gene ID" value="Csp11.Scaffold629.g15138"/>
</dbReference>
<evidence type="ECO:0000313" key="6">
    <source>
        <dbReference type="Proteomes" id="UP000095282"/>
    </source>
</evidence>
<dbReference type="GO" id="GO:0008270">
    <property type="term" value="F:zinc ion binding"/>
    <property type="evidence" value="ECO:0007669"/>
    <property type="project" value="UniProtKB-KW"/>
</dbReference>
<keyword evidence="1" id="KW-0479">Metal-binding</keyword>
<feature type="compositionally biased region" description="Basic residues" evidence="4">
    <location>
        <begin position="17"/>
        <end position="28"/>
    </location>
</feature>
<feature type="region of interest" description="Disordered" evidence="4">
    <location>
        <begin position="1"/>
        <end position="40"/>
    </location>
</feature>
<keyword evidence="2" id="KW-0863">Zinc-finger</keyword>
<evidence type="ECO:0000256" key="4">
    <source>
        <dbReference type="SAM" id="MobiDB-lite"/>
    </source>
</evidence>
<organism evidence="6 7">
    <name type="scientific">Caenorhabditis tropicalis</name>
    <dbReference type="NCBI Taxonomy" id="1561998"/>
    <lineage>
        <taxon>Eukaryota</taxon>
        <taxon>Metazoa</taxon>
        <taxon>Ecdysozoa</taxon>
        <taxon>Nematoda</taxon>
        <taxon>Chromadorea</taxon>
        <taxon>Rhabditida</taxon>
        <taxon>Rhabditina</taxon>
        <taxon>Rhabditomorpha</taxon>
        <taxon>Rhabditoidea</taxon>
        <taxon>Rhabditidae</taxon>
        <taxon>Peloderinae</taxon>
        <taxon>Caenorhabditis</taxon>
    </lineage>
</organism>
<dbReference type="STRING" id="1561998.A0A1I7U5S3"/>
<dbReference type="Gene3D" id="3.30.40.10">
    <property type="entry name" value="Zinc/RING finger domain, C3HC4 (zinc finger)"/>
    <property type="match status" value="1"/>
</dbReference>
<evidence type="ECO:0000256" key="1">
    <source>
        <dbReference type="ARBA" id="ARBA00022723"/>
    </source>
</evidence>
<dbReference type="eggNOG" id="KOG1084">
    <property type="taxonomic scope" value="Eukaryota"/>
</dbReference>
<evidence type="ECO:0000313" key="7">
    <source>
        <dbReference type="WBParaSite" id="Csp11.Scaffold629.g15138.t1"/>
    </source>
</evidence>
<dbReference type="InterPro" id="IPR034732">
    <property type="entry name" value="EPHD"/>
</dbReference>
<name>A0A1I7U5S3_9PELO</name>
<dbReference type="Proteomes" id="UP000095282">
    <property type="component" value="Unplaced"/>
</dbReference>
<sequence>MEVDEEASTSTSQAKQQTKKKKRPRKRKTNDEEEEYAENKVFANQISQKFGSSKGPKQKDETPMFEVRNGKATIKNSGNHRQTVNRTLEVHMNKLFQWEEEADAIESAYVCALCHESGKKRELFGPYYISTSSIKHWPTFLAKKPTSKKESKLELWFHGSCILWAPNVHLHGSQLTNLEQQMDLFYTQNCTICKKNGAAISVQSKKNTFVHYPCAKNKAYKLDEHTLSCNS</sequence>
<keyword evidence="3" id="KW-0862">Zinc</keyword>
<feature type="domain" description="PHD-type" evidence="5">
    <location>
        <begin position="108"/>
        <end position="231"/>
    </location>
</feature>
<evidence type="ECO:0000256" key="2">
    <source>
        <dbReference type="ARBA" id="ARBA00022771"/>
    </source>
</evidence>
<dbReference type="PROSITE" id="PS51805">
    <property type="entry name" value="EPHD"/>
    <property type="match status" value="1"/>
</dbReference>
<evidence type="ECO:0000256" key="3">
    <source>
        <dbReference type="ARBA" id="ARBA00022833"/>
    </source>
</evidence>
<dbReference type="Pfam" id="PF13832">
    <property type="entry name" value="zf-HC5HC2H_2"/>
    <property type="match status" value="1"/>
</dbReference>
<protein>
    <submittedName>
        <fullName evidence="7">PHD-type domain-containing protein</fullName>
    </submittedName>
</protein>
<keyword evidence="6" id="KW-1185">Reference proteome</keyword>
<dbReference type="AlphaFoldDB" id="A0A1I7U5S3"/>
<dbReference type="InterPro" id="IPR013083">
    <property type="entry name" value="Znf_RING/FYVE/PHD"/>
</dbReference>